<dbReference type="InterPro" id="IPR043784">
    <property type="entry name" value="DUF5726"/>
</dbReference>
<reference evidence="3" key="1">
    <citation type="journal article" date="2013" name="Nature">
        <title>The genomes of four tapeworm species reveal adaptations to parasitism.</title>
        <authorList>
            <person name="Tsai I.J."/>
            <person name="Zarowiecki M."/>
            <person name="Holroyd N."/>
            <person name="Garciarrubio A."/>
            <person name="Sanchez-Flores A."/>
            <person name="Brooks K.L."/>
            <person name="Tracey A."/>
            <person name="Bobes R.J."/>
            <person name="Fragoso G."/>
            <person name="Sciutto E."/>
            <person name="Aslett M."/>
            <person name="Beasley H."/>
            <person name="Bennett H.M."/>
            <person name="Cai J."/>
            <person name="Camicia F."/>
            <person name="Clark R."/>
            <person name="Cucher M."/>
            <person name="De Silva N."/>
            <person name="Day T.A."/>
            <person name="Deplazes P."/>
            <person name="Estrada K."/>
            <person name="Fernandez C."/>
            <person name="Holland P.W."/>
            <person name="Hou J."/>
            <person name="Hu S."/>
            <person name="Huckvale T."/>
            <person name="Hung S.S."/>
            <person name="Kamenetzky L."/>
            <person name="Keane J.A."/>
            <person name="Kiss F."/>
            <person name="Koziol U."/>
            <person name="Lambert O."/>
            <person name="Liu K."/>
            <person name="Luo X."/>
            <person name="Luo Y."/>
            <person name="Macchiaroli N."/>
            <person name="Nichol S."/>
            <person name="Paps J."/>
            <person name="Parkinson J."/>
            <person name="Pouchkina-Stantcheva N."/>
            <person name="Riddiford N."/>
            <person name="Rosenzvit M."/>
            <person name="Salinas G."/>
            <person name="Wasmuth J.D."/>
            <person name="Zamanian M."/>
            <person name="Zheng Y."/>
            <person name="Cai X."/>
            <person name="Soberon X."/>
            <person name="Olson P.D."/>
            <person name="Laclette J.P."/>
            <person name="Brehm K."/>
            <person name="Berriman M."/>
            <person name="Garciarrubio A."/>
            <person name="Bobes R.J."/>
            <person name="Fragoso G."/>
            <person name="Sanchez-Flores A."/>
            <person name="Estrada K."/>
            <person name="Cevallos M.A."/>
            <person name="Morett E."/>
            <person name="Gonzalez V."/>
            <person name="Portillo T."/>
            <person name="Ochoa-Leyva A."/>
            <person name="Jose M.V."/>
            <person name="Sciutto E."/>
            <person name="Landa A."/>
            <person name="Jimenez L."/>
            <person name="Valdes V."/>
            <person name="Carrero J.C."/>
            <person name="Larralde C."/>
            <person name="Morales-Montor J."/>
            <person name="Limon-Lason J."/>
            <person name="Soberon X."/>
            <person name="Laclette J.P."/>
        </authorList>
    </citation>
    <scope>NUCLEOTIDE SEQUENCE [LARGE SCALE GENOMIC DNA]</scope>
</reference>
<accession>A0A068Y1D9</accession>
<feature type="compositionally biased region" description="Basic and acidic residues" evidence="1">
    <location>
        <begin position="12"/>
        <end position="24"/>
    </location>
</feature>
<evidence type="ECO:0000256" key="1">
    <source>
        <dbReference type="SAM" id="MobiDB-lite"/>
    </source>
</evidence>
<evidence type="ECO:0000313" key="4">
    <source>
        <dbReference type="Proteomes" id="UP000017246"/>
    </source>
</evidence>
<dbReference type="EMBL" id="LN902841">
    <property type="protein sequence ID" value="CDS35879.1"/>
    <property type="molecule type" value="Genomic_DNA"/>
</dbReference>
<keyword evidence="4" id="KW-1185">Reference proteome</keyword>
<reference evidence="3" key="2">
    <citation type="submission" date="2015-11" db="EMBL/GenBank/DDBJ databases">
        <authorList>
            <person name="Zhang Y."/>
            <person name="Guo Z."/>
        </authorList>
    </citation>
    <scope>NUCLEOTIDE SEQUENCE</scope>
</reference>
<evidence type="ECO:0000259" key="2">
    <source>
        <dbReference type="Pfam" id="PF18996"/>
    </source>
</evidence>
<dbReference type="AlphaFoldDB" id="A0A068Y1D9"/>
<feature type="region of interest" description="Disordered" evidence="1">
    <location>
        <begin position="68"/>
        <end position="91"/>
    </location>
</feature>
<evidence type="ECO:0000313" key="3">
    <source>
        <dbReference type="EMBL" id="CDS35879.1"/>
    </source>
</evidence>
<proteinExistence type="predicted"/>
<name>A0A068Y1D9_ECHMU</name>
<dbReference type="Proteomes" id="UP000017246">
    <property type="component" value="Unassembled WGS sequence"/>
</dbReference>
<protein>
    <submittedName>
        <fullName evidence="3">RNA directed DNA polymerase</fullName>
    </submittedName>
</protein>
<feature type="domain" description="DUF5726" evidence="2">
    <location>
        <begin position="51"/>
        <end position="74"/>
    </location>
</feature>
<organism evidence="3 4">
    <name type="scientific">Echinococcus multilocularis</name>
    <name type="common">Fox tapeworm</name>
    <dbReference type="NCBI Taxonomy" id="6211"/>
    <lineage>
        <taxon>Eukaryota</taxon>
        <taxon>Metazoa</taxon>
        <taxon>Spiralia</taxon>
        <taxon>Lophotrochozoa</taxon>
        <taxon>Platyhelminthes</taxon>
        <taxon>Cestoda</taxon>
        <taxon>Eucestoda</taxon>
        <taxon>Cyclophyllidea</taxon>
        <taxon>Taeniidae</taxon>
        <taxon>Echinococcus</taxon>
    </lineage>
</organism>
<dbReference type="Pfam" id="PF18996">
    <property type="entry name" value="DUF5726"/>
    <property type="match status" value="1"/>
</dbReference>
<gene>
    <name evidence="3" type="ORF">EmuJ_001183500</name>
</gene>
<feature type="compositionally biased region" description="Polar residues" evidence="1">
    <location>
        <begin position="73"/>
        <end position="85"/>
    </location>
</feature>
<feature type="region of interest" description="Disordered" evidence="1">
    <location>
        <begin position="1"/>
        <end position="26"/>
    </location>
</feature>
<sequence>MSKANQPGLSRDAGKWEAETEEPRSTLVASAADLPLFEEDVNFEEWLPSAKSLARDFFQRFQKADEADEENARNFQQRYHNSNPNYAKRQL</sequence>